<feature type="signal peptide" evidence="1">
    <location>
        <begin position="1"/>
        <end position="26"/>
    </location>
</feature>
<comment type="caution">
    <text evidence="2">The sequence shown here is derived from an EMBL/GenBank/DDBJ whole genome shotgun (WGS) entry which is preliminary data.</text>
</comment>
<dbReference type="SUPFAM" id="SSF56935">
    <property type="entry name" value="Porins"/>
    <property type="match status" value="1"/>
</dbReference>
<protein>
    <recommendedName>
        <fullName evidence="4">Porin</fullName>
    </recommendedName>
</protein>
<dbReference type="OrthoDB" id="9782545at2"/>
<dbReference type="NCBIfam" id="TIGR02001">
    <property type="entry name" value="gcw_chp"/>
    <property type="match status" value="1"/>
</dbReference>
<reference evidence="2 3" key="1">
    <citation type="submission" date="2019-07" db="EMBL/GenBank/DDBJ databases">
        <title>Insights of Desulfuromonas acetexigens electromicrobiology.</title>
        <authorList>
            <person name="Katuri K."/>
            <person name="Sapireddy V."/>
            <person name="Shaw D.R."/>
            <person name="Saikaly P."/>
        </authorList>
    </citation>
    <scope>NUCLEOTIDE SEQUENCE [LARGE SCALE GENOMIC DNA]</scope>
    <source>
        <strain evidence="2 3">2873</strain>
    </source>
</reference>
<keyword evidence="3" id="KW-1185">Reference proteome</keyword>
<dbReference type="Proteomes" id="UP000317155">
    <property type="component" value="Unassembled WGS sequence"/>
</dbReference>
<keyword evidence="1" id="KW-0732">Signal</keyword>
<evidence type="ECO:0000313" key="2">
    <source>
        <dbReference type="EMBL" id="TRO79537.1"/>
    </source>
</evidence>
<dbReference type="Pfam" id="PF09694">
    <property type="entry name" value="Gcw_chp"/>
    <property type="match status" value="1"/>
</dbReference>
<name>A0A550J8G2_9BACT</name>
<dbReference type="AlphaFoldDB" id="A0A550J8G2"/>
<gene>
    <name evidence="2" type="ORF">FL622_13430</name>
</gene>
<feature type="chain" id="PRO_5021707329" description="Porin" evidence="1">
    <location>
        <begin position="27"/>
        <end position="252"/>
    </location>
</feature>
<organism evidence="2 3">
    <name type="scientific">Trichloromonas acetexigens</name>
    <dbReference type="NCBI Taxonomy" id="38815"/>
    <lineage>
        <taxon>Bacteria</taxon>
        <taxon>Pseudomonadati</taxon>
        <taxon>Thermodesulfobacteriota</taxon>
        <taxon>Desulfuromonadia</taxon>
        <taxon>Desulfuromonadales</taxon>
        <taxon>Trichloromonadaceae</taxon>
        <taxon>Trichloromonas</taxon>
    </lineage>
</organism>
<proteinExistence type="predicted"/>
<evidence type="ECO:0000256" key="1">
    <source>
        <dbReference type="SAM" id="SignalP"/>
    </source>
</evidence>
<evidence type="ECO:0000313" key="3">
    <source>
        <dbReference type="Proteomes" id="UP000317155"/>
    </source>
</evidence>
<accession>A0A550J8G2</accession>
<dbReference type="InterPro" id="IPR010239">
    <property type="entry name" value="CHP02001"/>
</dbReference>
<sequence>MNMKKMWVFLCAAAVFAVTCPGPSSAAVEVEGGAYVGFFDKYLWRGYDLSGSGGVIQGGMDLSHKGFTLSYWTNIQANDDKPTFKSGEATETDITLDYTFSLNDTVSLSIGNIYYNLNTDDDNGDNYPDTNEAYVGLSLNTILEPTLKVYYDWDECKEDGLFVTAAVGHGFDLAEGLSLSLGALVGYNQESDYAVGDYSDWHNYELSVGLDYAVNENVSISPSFLFSSPISDESKDRIDSETVGGITLSFAF</sequence>
<evidence type="ECO:0008006" key="4">
    <source>
        <dbReference type="Google" id="ProtNLM"/>
    </source>
</evidence>
<dbReference type="EMBL" id="VJVV01000010">
    <property type="protein sequence ID" value="TRO79537.1"/>
    <property type="molecule type" value="Genomic_DNA"/>
</dbReference>